<dbReference type="OrthoDB" id="1242646at2"/>
<name>A0A1H1DIH9_9FLAO</name>
<dbReference type="AlphaFoldDB" id="A0A1H1DIH9"/>
<organism evidence="2 3">
    <name type="scientific">Chryseobacterium soldanellicola</name>
    <dbReference type="NCBI Taxonomy" id="311333"/>
    <lineage>
        <taxon>Bacteria</taxon>
        <taxon>Pseudomonadati</taxon>
        <taxon>Bacteroidota</taxon>
        <taxon>Flavobacteriia</taxon>
        <taxon>Flavobacteriales</taxon>
        <taxon>Weeksellaceae</taxon>
        <taxon>Chryseobacterium group</taxon>
        <taxon>Chryseobacterium</taxon>
    </lineage>
</organism>
<sequence length="201" mass="21344">MTKRLFPVLLVTGSFAFAQVGFNTTLPNATLDVVGNPADQTKFDGIIAPRISGDQLKTKMYTAFQTGALVYVTTPDLSPGGQTSDVTSTGYFYFDGNPSVNKWVKISSGNTAKIRNLASGTIGTDDYTVLVTGNISLPVANTANLGKIYNLINDTASIVNIAGNFRMNGGNFSGYDLNNSNFGRGIIVQSTGSAWAVISRY</sequence>
<feature type="chain" id="PRO_5011730679" evidence="1">
    <location>
        <begin position="19"/>
        <end position="201"/>
    </location>
</feature>
<reference evidence="3" key="1">
    <citation type="submission" date="2016-10" db="EMBL/GenBank/DDBJ databases">
        <authorList>
            <person name="Varghese N."/>
            <person name="Submissions S."/>
        </authorList>
    </citation>
    <scope>NUCLEOTIDE SEQUENCE [LARGE SCALE GENOMIC DNA]</scope>
    <source>
        <strain evidence="3">DSM 17072</strain>
    </source>
</reference>
<protein>
    <submittedName>
        <fullName evidence="2">Uncharacterized protein</fullName>
    </submittedName>
</protein>
<keyword evidence="3" id="KW-1185">Reference proteome</keyword>
<dbReference type="STRING" id="311333.SAMN05421664_2497"/>
<dbReference type="Proteomes" id="UP000199627">
    <property type="component" value="Unassembled WGS sequence"/>
</dbReference>
<evidence type="ECO:0000256" key="1">
    <source>
        <dbReference type="SAM" id="SignalP"/>
    </source>
</evidence>
<gene>
    <name evidence="2" type="ORF">SAMN05421664_2497</name>
</gene>
<accession>A0A1H1DIH9</accession>
<dbReference type="RefSeq" id="WP_089756058.1">
    <property type="nucleotide sequence ID" value="NZ_FNKL01000003.1"/>
</dbReference>
<keyword evidence="1" id="KW-0732">Signal</keyword>
<dbReference type="EMBL" id="FNKL01000003">
    <property type="protein sequence ID" value="SDQ76257.1"/>
    <property type="molecule type" value="Genomic_DNA"/>
</dbReference>
<evidence type="ECO:0000313" key="3">
    <source>
        <dbReference type="Proteomes" id="UP000199627"/>
    </source>
</evidence>
<evidence type="ECO:0000313" key="2">
    <source>
        <dbReference type="EMBL" id="SDQ76257.1"/>
    </source>
</evidence>
<proteinExistence type="predicted"/>
<feature type="signal peptide" evidence="1">
    <location>
        <begin position="1"/>
        <end position="18"/>
    </location>
</feature>